<reference evidence="2 3" key="1">
    <citation type="submission" date="2007-10" db="EMBL/GenBank/DDBJ databases">
        <title>Complete sequence of Desulfococcus oleovorans Hxd3.</title>
        <authorList>
            <consortium name="US DOE Joint Genome Institute"/>
            <person name="Copeland A."/>
            <person name="Lucas S."/>
            <person name="Lapidus A."/>
            <person name="Barry K."/>
            <person name="Glavina del Rio T."/>
            <person name="Dalin E."/>
            <person name="Tice H."/>
            <person name="Pitluck S."/>
            <person name="Kiss H."/>
            <person name="Brettin T."/>
            <person name="Bruce D."/>
            <person name="Detter J.C."/>
            <person name="Han C."/>
            <person name="Schmutz J."/>
            <person name="Larimer F."/>
            <person name="Land M."/>
            <person name="Hauser L."/>
            <person name="Kyrpides N."/>
            <person name="Kim E."/>
            <person name="Wawrik B."/>
            <person name="Richardson P."/>
        </authorList>
    </citation>
    <scope>NUCLEOTIDE SEQUENCE [LARGE SCALE GENOMIC DNA]</scope>
    <source>
        <strain evidence="3">DSM 6200 / JCM 39069 / Hxd3</strain>
    </source>
</reference>
<dbReference type="OrthoDB" id="9790557at2"/>
<protein>
    <submittedName>
        <fullName evidence="2">Cytochrome c family protein</fullName>
    </submittedName>
</protein>
<evidence type="ECO:0000313" key="3">
    <source>
        <dbReference type="Proteomes" id="UP000008561"/>
    </source>
</evidence>
<proteinExistence type="predicted"/>
<dbReference type="Proteomes" id="UP000008561">
    <property type="component" value="Chromosome"/>
</dbReference>
<dbReference type="SUPFAM" id="SSF48695">
    <property type="entry name" value="Multiheme cytochromes"/>
    <property type="match status" value="1"/>
</dbReference>
<dbReference type="InterPro" id="IPR047668">
    <property type="entry name" value="DsrJ"/>
</dbReference>
<organism evidence="2 3">
    <name type="scientific">Desulfosudis oleivorans (strain DSM 6200 / JCM 39069 / Hxd3)</name>
    <name type="common">Desulfococcus oleovorans</name>
    <dbReference type="NCBI Taxonomy" id="96561"/>
    <lineage>
        <taxon>Bacteria</taxon>
        <taxon>Pseudomonadati</taxon>
        <taxon>Thermodesulfobacteriota</taxon>
        <taxon>Desulfobacteria</taxon>
        <taxon>Desulfobacterales</taxon>
        <taxon>Desulfosudaceae</taxon>
        <taxon>Desulfosudis</taxon>
    </lineage>
</organism>
<dbReference type="RefSeq" id="WP_012173881.1">
    <property type="nucleotide sequence ID" value="NC_009943.1"/>
</dbReference>
<dbReference type="KEGG" id="dol:Dole_0452"/>
<keyword evidence="3" id="KW-1185">Reference proteome</keyword>
<dbReference type="eggNOG" id="ENOG5032SEM">
    <property type="taxonomic scope" value="Bacteria"/>
</dbReference>
<dbReference type="STRING" id="96561.Dole_0452"/>
<keyword evidence="1" id="KW-0812">Transmembrane</keyword>
<sequence>MKNKGLIITGLIVFFVIATIPFWYNVFSGTKAKTPELVYTDKAKEAKVCVESTDYMKTEHMQLLDLWRDAVVRKAERAYVNSSGKTFDMSLTNTCLDCHANKAEFCDRCHNYSSVRPYCWDCHNTKENN</sequence>
<dbReference type="AlphaFoldDB" id="A8ZTJ8"/>
<accession>A8ZTJ8</accession>
<keyword evidence="1" id="KW-1133">Transmembrane helix</keyword>
<name>A8ZTJ8_DESOH</name>
<gene>
    <name evidence="2" type="ordered locus">Dole_0452</name>
</gene>
<keyword evidence="1" id="KW-0472">Membrane</keyword>
<evidence type="ECO:0000256" key="1">
    <source>
        <dbReference type="SAM" id="Phobius"/>
    </source>
</evidence>
<dbReference type="NCBIfam" id="NF038038">
    <property type="entry name" value="cytoc_DsrJ"/>
    <property type="match status" value="1"/>
</dbReference>
<dbReference type="InterPro" id="IPR036280">
    <property type="entry name" value="Multihaem_cyt_sf"/>
</dbReference>
<feature type="transmembrane region" description="Helical" evidence="1">
    <location>
        <begin position="6"/>
        <end position="24"/>
    </location>
</feature>
<evidence type="ECO:0000313" key="2">
    <source>
        <dbReference type="EMBL" id="ABW66262.1"/>
    </source>
</evidence>
<dbReference type="EMBL" id="CP000859">
    <property type="protein sequence ID" value="ABW66262.1"/>
    <property type="molecule type" value="Genomic_DNA"/>
</dbReference>
<dbReference type="HOGENOM" id="CLU_130444_0_0_7"/>